<proteinExistence type="predicted"/>
<organism evidence="1 2">
    <name type="scientific">Clostridium weizhouense</name>
    <dbReference type="NCBI Taxonomy" id="2859781"/>
    <lineage>
        <taxon>Bacteria</taxon>
        <taxon>Bacillati</taxon>
        <taxon>Bacillota</taxon>
        <taxon>Clostridia</taxon>
        <taxon>Eubacteriales</taxon>
        <taxon>Clostridiaceae</taxon>
        <taxon>Clostridium</taxon>
    </lineage>
</organism>
<evidence type="ECO:0000313" key="2">
    <source>
        <dbReference type="Proteomes" id="UP001519921"/>
    </source>
</evidence>
<accession>A0ABS7AJA2</accession>
<sequence>MEIYNNLNYKNIVHSDFSKNQLPTIDKKNVSENISIDSIEINETNSNTINNKKAYDAFKDTNNEELSDMSLQYLIIKDMMSRDGIQVPNFTPENSTKFLPFIDKMKDYAKNLMTDPDFHQYGAMPLTNDFLDFCDSFKEKLTQYGCK</sequence>
<keyword evidence="2" id="KW-1185">Reference proteome</keyword>
<comment type="caution">
    <text evidence="1">The sequence shown here is derived from an EMBL/GenBank/DDBJ whole genome shotgun (WGS) entry which is preliminary data.</text>
</comment>
<dbReference type="Proteomes" id="UP001519921">
    <property type="component" value="Unassembled WGS sequence"/>
</dbReference>
<name>A0ABS7AJA2_9CLOT</name>
<gene>
    <name evidence="1" type="ORF">KYD98_01385</name>
</gene>
<dbReference type="RefSeq" id="WP_219777798.1">
    <property type="nucleotide sequence ID" value="NZ_JAHXPT010000001.1"/>
</dbReference>
<reference evidence="1 2" key="1">
    <citation type="submission" date="2021-07" db="EMBL/GenBank/DDBJ databases">
        <title>Clostridium weizhouense sp. nov., an anaerobic bacterium isolated from activated sludge of Petroleum wastewater.</title>
        <authorList>
            <person name="Li Q."/>
        </authorList>
    </citation>
    <scope>NUCLEOTIDE SEQUENCE [LARGE SCALE GENOMIC DNA]</scope>
    <source>
        <strain evidence="1 2">YB-6</strain>
    </source>
</reference>
<protein>
    <submittedName>
        <fullName evidence="1">Uncharacterized protein</fullName>
    </submittedName>
</protein>
<evidence type="ECO:0000313" key="1">
    <source>
        <dbReference type="EMBL" id="MBW6408740.1"/>
    </source>
</evidence>
<dbReference type="EMBL" id="JAHXPT010000001">
    <property type="protein sequence ID" value="MBW6408740.1"/>
    <property type="molecule type" value="Genomic_DNA"/>
</dbReference>